<dbReference type="Proteomes" id="UP000295310">
    <property type="component" value="Unassembled WGS sequence"/>
</dbReference>
<evidence type="ECO:0000256" key="5">
    <source>
        <dbReference type="ARBA" id="ARBA00022692"/>
    </source>
</evidence>
<evidence type="ECO:0000313" key="10">
    <source>
        <dbReference type="EMBL" id="TDL95477.1"/>
    </source>
</evidence>
<dbReference type="GO" id="GO:0005886">
    <property type="term" value="C:plasma membrane"/>
    <property type="evidence" value="ECO:0007669"/>
    <property type="project" value="UniProtKB-SubCell"/>
</dbReference>
<evidence type="ECO:0000256" key="1">
    <source>
        <dbReference type="ARBA" id="ARBA00004651"/>
    </source>
</evidence>
<evidence type="ECO:0000256" key="9">
    <source>
        <dbReference type="SAM" id="Phobius"/>
    </source>
</evidence>
<keyword evidence="3 8" id="KW-0813">Transport</keyword>
<dbReference type="PANTHER" id="PTHR34702">
    <property type="entry name" value="NA(+)/H(+) ANTIPORTER SUBUNIT F1"/>
    <property type="match status" value="1"/>
</dbReference>
<keyword evidence="6 9" id="KW-1133">Transmembrane helix</keyword>
<evidence type="ECO:0000313" key="11">
    <source>
        <dbReference type="Proteomes" id="UP000295310"/>
    </source>
</evidence>
<dbReference type="InterPro" id="IPR007208">
    <property type="entry name" value="MrpF/PhaF-like"/>
</dbReference>
<dbReference type="GO" id="GO:0015385">
    <property type="term" value="F:sodium:proton antiporter activity"/>
    <property type="evidence" value="ECO:0007669"/>
    <property type="project" value="TreeGrafter"/>
</dbReference>
<dbReference type="NCBIfam" id="NF009248">
    <property type="entry name" value="PRK12600.1"/>
    <property type="match status" value="1"/>
</dbReference>
<gene>
    <name evidence="10" type="ORF">ERX27_08395</name>
</gene>
<comment type="similarity">
    <text evidence="2 8">Belongs to the CPA3 antiporters (TC 2.A.63) subunit F family.</text>
</comment>
<dbReference type="PIRSF" id="PIRSF028784">
    <property type="entry name" value="MrpF"/>
    <property type="match status" value="1"/>
</dbReference>
<evidence type="ECO:0000256" key="6">
    <source>
        <dbReference type="ARBA" id="ARBA00022989"/>
    </source>
</evidence>
<evidence type="ECO:0000256" key="2">
    <source>
        <dbReference type="ARBA" id="ARBA00009212"/>
    </source>
</evidence>
<comment type="subcellular location">
    <subcellularLocation>
        <location evidence="1 8">Cell membrane</location>
        <topology evidence="1 8">Multi-pass membrane protein</topology>
    </subcellularLocation>
</comment>
<dbReference type="AlphaFoldDB" id="A0A4V3BDC8"/>
<organism evidence="10 11">
    <name type="scientific">Macrococcus brunensis</name>
    <dbReference type="NCBI Taxonomy" id="198483"/>
    <lineage>
        <taxon>Bacteria</taxon>
        <taxon>Bacillati</taxon>
        <taxon>Bacillota</taxon>
        <taxon>Bacilli</taxon>
        <taxon>Bacillales</taxon>
        <taxon>Staphylococcaceae</taxon>
        <taxon>Macrococcus</taxon>
    </lineage>
</organism>
<protein>
    <submittedName>
        <fullName evidence="10">Na(+)/H(+) antiporter subunit F1</fullName>
    </submittedName>
</protein>
<evidence type="ECO:0000256" key="3">
    <source>
        <dbReference type="ARBA" id="ARBA00022448"/>
    </source>
</evidence>
<keyword evidence="8" id="KW-0050">Antiport</keyword>
<evidence type="ECO:0000256" key="4">
    <source>
        <dbReference type="ARBA" id="ARBA00022475"/>
    </source>
</evidence>
<keyword evidence="11" id="KW-1185">Reference proteome</keyword>
<feature type="transmembrane region" description="Helical" evidence="9">
    <location>
        <begin position="33"/>
        <end position="53"/>
    </location>
</feature>
<keyword evidence="8" id="KW-0406">Ion transport</keyword>
<dbReference type="Pfam" id="PF04066">
    <property type="entry name" value="MrpF_PhaF"/>
    <property type="match status" value="1"/>
</dbReference>
<name>A0A4V3BDC8_9STAP</name>
<dbReference type="PANTHER" id="PTHR34702:SF1">
    <property type="entry name" value="NA(+)_H(+) ANTIPORTER SUBUNIT F"/>
    <property type="match status" value="1"/>
</dbReference>
<keyword evidence="7 8" id="KW-0472">Membrane</keyword>
<evidence type="ECO:0000256" key="8">
    <source>
        <dbReference type="PIRNR" id="PIRNR028784"/>
    </source>
</evidence>
<dbReference type="OrthoDB" id="9799958at2"/>
<evidence type="ECO:0000256" key="7">
    <source>
        <dbReference type="ARBA" id="ARBA00023136"/>
    </source>
</evidence>
<dbReference type="EMBL" id="SCWA01000014">
    <property type="protein sequence ID" value="TDL95477.1"/>
    <property type="molecule type" value="Genomic_DNA"/>
</dbReference>
<feature type="transmembrane region" description="Helical" evidence="9">
    <location>
        <begin position="59"/>
        <end position="81"/>
    </location>
</feature>
<proteinExistence type="inferred from homology"/>
<keyword evidence="5 9" id="KW-0812">Transmembrane</keyword>
<feature type="transmembrane region" description="Helical" evidence="9">
    <location>
        <begin position="6"/>
        <end position="24"/>
    </location>
</feature>
<sequence>MNYIAAIGLVIVSVSILGFLYRAIKGPSMADRVVALDAIGIALMAVVALFSIILNTQYYISIIMLLAVLSFLGTVSFAKFMDKGEIIEYERDDS</sequence>
<keyword evidence="4 8" id="KW-1003">Cell membrane</keyword>
<accession>A0A4V3BDC8</accession>
<reference evidence="10 11" key="1">
    <citation type="submission" date="2019-01" db="EMBL/GenBank/DDBJ databases">
        <title>Draft genome sequences of the type strains of six Macrococcus species.</title>
        <authorList>
            <person name="Mazhar S."/>
            <person name="Altermann E."/>
            <person name="Hill C."/>
            <person name="Mcauliffe O."/>
        </authorList>
    </citation>
    <scope>NUCLEOTIDE SEQUENCE [LARGE SCALE GENOMIC DNA]</scope>
    <source>
        <strain evidence="10 11">CCM4811</strain>
    </source>
</reference>
<comment type="caution">
    <text evidence="10">The sequence shown here is derived from an EMBL/GenBank/DDBJ whole genome shotgun (WGS) entry which is preliminary data.</text>
</comment>
<dbReference type="RefSeq" id="WP_133432391.1">
    <property type="nucleotide sequence ID" value="NZ_CP092172.1"/>
</dbReference>